<reference evidence="2 3" key="1">
    <citation type="journal article" date="2012" name="Genome Biol.">
        <title>Genome and low-iron response of an oceanic diatom adapted to chronic iron limitation.</title>
        <authorList>
            <person name="Lommer M."/>
            <person name="Specht M."/>
            <person name="Roy A.S."/>
            <person name="Kraemer L."/>
            <person name="Andreson R."/>
            <person name="Gutowska M.A."/>
            <person name="Wolf J."/>
            <person name="Bergner S.V."/>
            <person name="Schilhabel M.B."/>
            <person name="Klostermeier U.C."/>
            <person name="Beiko R.G."/>
            <person name="Rosenstiel P."/>
            <person name="Hippler M."/>
            <person name="Laroche J."/>
        </authorList>
    </citation>
    <scope>NUCLEOTIDE SEQUENCE [LARGE SCALE GENOMIC DNA]</scope>
    <source>
        <strain evidence="2 3">CCMP1005</strain>
    </source>
</reference>
<feature type="compositionally biased region" description="Acidic residues" evidence="1">
    <location>
        <begin position="182"/>
        <end position="191"/>
    </location>
</feature>
<comment type="caution">
    <text evidence="2">The sequence shown here is derived from an EMBL/GenBank/DDBJ whole genome shotgun (WGS) entry which is preliminary data.</text>
</comment>
<feature type="region of interest" description="Disordered" evidence="1">
    <location>
        <begin position="1082"/>
        <end position="1179"/>
    </location>
</feature>
<feature type="compositionally biased region" description="Basic and acidic residues" evidence="1">
    <location>
        <begin position="1082"/>
        <end position="1092"/>
    </location>
</feature>
<evidence type="ECO:0000256" key="1">
    <source>
        <dbReference type="SAM" id="MobiDB-lite"/>
    </source>
</evidence>
<dbReference type="Proteomes" id="UP000266841">
    <property type="component" value="Unassembled WGS sequence"/>
</dbReference>
<feature type="compositionally biased region" description="Pro residues" evidence="1">
    <location>
        <begin position="1168"/>
        <end position="1179"/>
    </location>
</feature>
<gene>
    <name evidence="2" type="ORF">THAOC_22880</name>
</gene>
<feature type="compositionally biased region" description="Low complexity" evidence="1">
    <location>
        <begin position="78"/>
        <end position="91"/>
    </location>
</feature>
<evidence type="ECO:0000313" key="2">
    <source>
        <dbReference type="EMBL" id="EJK57114.1"/>
    </source>
</evidence>
<organism evidence="2 3">
    <name type="scientific">Thalassiosira oceanica</name>
    <name type="common">Marine diatom</name>
    <dbReference type="NCBI Taxonomy" id="159749"/>
    <lineage>
        <taxon>Eukaryota</taxon>
        <taxon>Sar</taxon>
        <taxon>Stramenopiles</taxon>
        <taxon>Ochrophyta</taxon>
        <taxon>Bacillariophyta</taxon>
        <taxon>Coscinodiscophyceae</taxon>
        <taxon>Thalassiosirophycidae</taxon>
        <taxon>Thalassiosirales</taxon>
        <taxon>Thalassiosiraceae</taxon>
        <taxon>Thalassiosira</taxon>
    </lineage>
</organism>
<keyword evidence="3" id="KW-1185">Reference proteome</keyword>
<evidence type="ECO:0000313" key="3">
    <source>
        <dbReference type="Proteomes" id="UP000266841"/>
    </source>
</evidence>
<feature type="compositionally biased region" description="Polar residues" evidence="1">
    <location>
        <begin position="168"/>
        <end position="179"/>
    </location>
</feature>
<feature type="compositionally biased region" description="Acidic residues" evidence="1">
    <location>
        <begin position="53"/>
        <end position="65"/>
    </location>
</feature>
<accession>K0RXF0</accession>
<feature type="compositionally biased region" description="Polar residues" evidence="1">
    <location>
        <begin position="214"/>
        <end position="231"/>
    </location>
</feature>
<feature type="compositionally biased region" description="Acidic residues" evidence="1">
    <location>
        <begin position="1098"/>
        <end position="1114"/>
    </location>
</feature>
<feature type="compositionally biased region" description="Low complexity" evidence="1">
    <location>
        <begin position="148"/>
        <end position="167"/>
    </location>
</feature>
<name>K0RXF0_THAOC</name>
<proteinExistence type="predicted"/>
<protein>
    <submittedName>
        <fullName evidence="2">Uncharacterized protein</fullName>
    </submittedName>
</protein>
<feature type="compositionally biased region" description="Acidic residues" evidence="1">
    <location>
        <begin position="1144"/>
        <end position="1156"/>
    </location>
</feature>
<feature type="compositionally biased region" description="Basic and acidic residues" evidence="1">
    <location>
        <begin position="16"/>
        <end position="49"/>
    </location>
</feature>
<feature type="compositionally biased region" description="Acidic residues" evidence="1">
    <location>
        <begin position="124"/>
        <end position="136"/>
    </location>
</feature>
<dbReference type="AlphaFoldDB" id="K0RXF0"/>
<sequence>MVYGTRGKTGALRPPKSRDEYHEEEARRLAEQHRIQKEQNKRKRDDQQRVDSVSDDVEMSDDEEGPPQKMRPGETGESAAQNASAAVATTAHTSPVAVAAPVEALPSQATALPAGFNNNSDEAQLNDEEQKDDEATMGETGKATEKTAPVSFQASAPVSVQASPSQATASLASSDTANQRNDEEEKDEEASLGEPGGGETDATPVDVAAPVEASPSQTTASPADSINTEAQLNEEEDNDGAVSICEAGGGGTGVATVQAPQVAAVAQAVDADTVCTVAPPEGLKVRREAEKDSLSAIRAKKKAGKKLSKLEAARLRGHKKPPHSMRFFCKPAALCVGPNSSTSASTRAISLSSGTKASPKTNSCEGVFPDYQNRELQKNFVAYSIFAAVDESSEYTFGLGASSMTNLFSKKCSKQGILRKTRLGTIHACNHCHDDFYCVDRKATSVKKNIKRRGNNFINMQLFVRRNEVSNEDIAAMESLCKLQDKFLSNPRGVTLKANTIQAVRFFKGLKNERDDVKALVQGSSKFIPGIDTFLLNFMKFYLTDKKMQNSLLTHLMKAYIAKLNGDHNPVYSTMVTDFFLSLASTGSKAVVELVSSNLGRSVSMRHLKRIQAKKRSAPFINLTRDEIANIVTKRIDRIRGKLGSRDSRVSITLGVDATALIPAYQICHSHGVIVGGAAPNHYISLEGLEKDGVAKLLKECLDGEHGQLASEIKVVVLTFQQTPPGMSPYLVLVGRPQSKNENTDWVTEVNAAIQVATDRDINSVLLNEAKDGVSCDVEDNKILNLNYLRGTGHVLGLTDTKHNNKNCRGQLISGTSPSSLGRFVVDPFHLKLAKVAKELWRIEDWASDVVVLRLCSPRTLLKLIGEGFDDTGNLSLLVVSLTFIRLRNYAVNVNGLSWKDRCVYSWCSLLCTMLPNKRNMLLETIACLFLFPRDDVHRGGLLTDEANEHTYGMWRMMQREFNVEQCIRIVQKNIIKLNAIYESGLSTSRSNSLKGYQASIASFIENTREGSTSCGPVNVELDEQPVGQIWPEVKSIINFSYDIMKPFLKVFGSEEGNGVSPFAVNINSPEELADLVEEFFKRPKPDKRGQRESASAEQDDNGDSGPNTDDDDSGDRTAVTSLPTDPTQLEGQIDAIRRAEQAGDGDDIEDIEDIDSNITPEENDSSPPSPAAPPPLKI</sequence>
<feature type="compositionally biased region" description="Polar residues" evidence="1">
    <location>
        <begin position="1119"/>
        <end position="1131"/>
    </location>
</feature>
<feature type="region of interest" description="Disordered" evidence="1">
    <location>
        <begin position="110"/>
        <end position="245"/>
    </location>
</feature>
<feature type="region of interest" description="Disordered" evidence="1">
    <location>
        <begin position="1"/>
        <end position="91"/>
    </location>
</feature>
<dbReference type="EMBL" id="AGNL01029459">
    <property type="protein sequence ID" value="EJK57114.1"/>
    <property type="molecule type" value="Genomic_DNA"/>
</dbReference>
<dbReference type="OrthoDB" id="10680569at2759"/>